<evidence type="ECO:0000313" key="3">
    <source>
        <dbReference type="Proteomes" id="UP000199107"/>
    </source>
</evidence>
<feature type="domain" description="SHS2" evidence="1">
    <location>
        <begin position="32"/>
        <end position="199"/>
    </location>
</feature>
<proteinExistence type="predicted"/>
<dbReference type="PIRSF" id="PIRSF019169">
    <property type="entry name" value="PilM"/>
    <property type="match status" value="1"/>
</dbReference>
<name>A0A1G9QBS2_9GAMM</name>
<dbReference type="NCBIfam" id="TIGR01175">
    <property type="entry name" value="pilM"/>
    <property type="match status" value="1"/>
</dbReference>
<dbReference type="SUPFAM" id="SSF53067">
    <property type="entry name" value="Actin-like ATPase domain"/>
    <property type="match status" value="2"/>
</dbReference>
<dbReference type="GO" id="GO:0051301">
    <property type="term" value="P:cell division"/>
    <property type="evidence" value="ECO:0007669"/>
    <property type="project" value="InterPro"/>
</dbReference>
<dbReference type="CDD" id="cd24049">
    <property type="entry name" value="ASKHA_NBD_PilM"/>
    <property type="match status" value="1"/>
</dbReference>
<dbReference type="InterPro" id="IPR043129">
    <property type="entry name" value="ATPase_NBD"/>
</dbReference>
<protein>
    <submittedName>
        <fullName evidence="2">Type IV pilus assembly protein PilM</fullName>
    </submittedName>
</protein>
<organism evidence="2 3">
    <name type="scientific">Franzmannia pantelleriensis</name>
    <dbReference type="NCBI Taxonomy" id="48727"/>
    <lineage>
        <taxon>Bacteria</taxon>
        <taxon>Pseudomonadati</taxon>
        <taxon>Pseudomonadota</taxon>
        <taxon>Gammaproteobacteria</taxon>
        <taxon>Oceanospirillales</taxon>
        <taxon>Halomonadaceae</taxon>
        <taxon>Franzmannia</taxon>
    </lineage>
</organism>
<dbReference type="Gene3D" id="3.30.1490.300">
    <property type="match status" value="1"/>
</dbReference>
<evidence type="ECO:0000259" key="1">
    <source>
        <dbReference type="SMART" id="SM00842"/>
    </source>
</evidence>
<evidence type="ECO:0000313" key="2">
    <source>
        <dbReference type="EMBL" id="SDM08522.1"/>
    </source>
</evidence>
<dbReference type="InterPro" id="IPR005883">
    <property type="entry name" value="PilM"/>
</dbReference>
<dbReference type="InterPro" id="IPR003494">
    <property type="entry name" value="SHS2_FtsA"/>
</dbReference>
<reference evidence="3" key="1">
    <citation type="submission" date="2016-10" db="EMBL/GenBank/DDBJ databases">
        <authorList>
            <person name="Varghese N."/>
            <person name="Submissions S."/>
        </authorList>
    </citation>
    <scope>NUCLEOTIDE SEQUENCE [LARGE SCALE GENOMIC DNA]</scope>
    <source>
        <strain evidence="3">AAP</strain>
    </source>
</reference>
<sequence>MSPLADNNDCGVIGAVQGSKTLVRLKRSGRALVGVDISSATVKLIELKHAASHYQVDSYAVHPLREGAVVERRIRHMQDVATALRAAVEQARLHTRRACVAVPASAAITKTLTFPASLNDDEIEARIELESDKHIPFPFAEVAFDFQRLGPNARYGDQQDVLLVACRQQDVSQLTEALLQAGLEPDAVDVETFAMERAFGELRHQLQSSLPHEDDCVALVDIGATMNSFHVLHQGRVTYSRDTVFGGRQLTEEIRSRYGLSLEEAGLAKKRGGLPEDYPREVLEPFLDTLVQQIGRSLQLYYTAGRKFEVKRLMIAGGSSVVPGLSERLMQDSGMDVTIANPFLRMKINSRIDIHTLAGDAPAMLTACGLAMRARQ</sequence>
<dbReference type="Gene3D" id="3.30.420.40">
    <property type="match status" value="2"/>
</dbReference>
<dbReference type="SMART" id="SM00842">
    <property type="entry name" value="FtsA"/>
    <property type="match status" value="1"/>
</dbReference>
<dbReference type="Proteomes" id="UP000199107">
    <property type="component" value="Unassembled WGS sequence"/>
</dbReference>
<gene>
    <name evidence="2" type="ORF">SAMN05192555_10977</name>
</gene>
<dbReference type="PANTHER" id="PTHR32432">
    <property type="entry name" value="CELL DIVISION PROTEIN FTSA-RELATED"/>
    <property type="match status" value="1"/>
</dbReference>
<dbReference type="EMBL" id="FNGH01000009">
    <property type="protein sequence ID" value="SDM08522.1"/>
    <property type="molecule type" value="Genomic_DNA"/>
</dbReference>
<keyword evidence="3" id="KW-1185">Reference proteome</keyword>
<dbReference type="STRING" id="48727.SAMN05192555_10977"/>
<accession>A0A1G9QBS2</accession>
<dbReference type="AlphaFoldDB" id="A0A1G9QBS2"/>
<dbReference type="PANTHER" id="PTHR32432:SF3">
    <property type="entry name" value="ETHANOLAMINE UTILIZATION PROTEIN EUTJ"/>
    <property type="match status" value="1"/>
</dbReference>
<dbReference type="InterPro" id="IPR050696">
    <property type="entry name" value="FtsA/MreB"/>
</dbReference>
<dbReference type="Pfam" id="PF11104">
    <property type="entry name" value="PilM_2"/>
    <property type="match status" value="1"/>
</dbReference>